<name>A0ABV5VNK9_9ACTN</name>
<protein>
    <submittedName>
        <fullName evidence="4">Uncharacterized protein</fullName>
    </submittedName>
</protein>
<dbReference type="Proteomes" id="UP001589703">
    <property type="component" value="Unassembled WGS sequence"/>
</dbReference>
<evidence type="ECO:0000256" key="2">
    <source>
        <dbReference type="ARBA" id="ARBA00022737"/>
    </source>
</evidence>
<dbReference type="RefSeq" id="WP_247473462.1">
    <property type="nucleotide sequence ID" value="NZ_JBHMAR010000111.1"/>
</dbReference>
<evidence type="ECO:0000256" key="3">
    <source>
        <dbReference type="SAM" id="MobiDB-lite"/>
    </source>
</evidence>
<proteinExistence type="predicted"/>
<sequence length="450" mass="49447">MTQEQARTATDTPAEGDRSRSHLDYRPSSAALAAAEAARTQLAASGAEVWVDPHWWGFEVYLNAVAAEDAEEWAGYIGEIVGAALPSPLGEITEVVCKLKGLLIREVGKTWGCKLVSPWIAPGMLVPVSLRPSEDTSLWWTVMTPGEGWNEDQRFTAHHSGSNPALAEFNGKLYLVHRGFSSPHDDLWWAVYDPETGWSEDNRFTRHMTSAGPALATFNGKLHCVHKGVGDDKRLFHTTFNGTSWSPDTPLPYQSTTGPALAVYNGRLHLVHKSGNNNEMWHATYDGSQWSADTRMPAHMTSANPALAVYQGRLHLVHKSGNNSELWHATYDGSRWSTDTRLPAHESLEGPGLAVLGDKLYCIHRGYGGSDQFLWWSHYNGVSWSADQKIGDHESGAGPAVINYRDKNAAGEQLLVVHRGYGKRAAGTDTAEMEALLAQEQRENGEPPLT</sequence>
<dbReference type="SUPFAM" id="SSF89372">
    <property type="entry name" value="Fucose-specific lectin"/>
    <property type="match status" value="2"/>
</dbReference>
<dbReference type="EMBL" id="JBHMAR010000111">
    <property type="protein sequence ID" value="MFB9739419.1"/>
    <property type="molecule type" value="Genomic_DNA"/>
</dbReference>
<dbReference type="Gene3D" id="2.120.10.70">
    <property type="entry name" value="Fucose-specific lectin"/>
    <property type="match status" value="1"/>
</dbReference>
<feature type="region of interest" description="Disordered" evidence="3">
    <location>
        <begin position="1"/>
        <end position="22"/>
    </location>
</feature>
<comment type="caution">
    <text evidence="4">The sequence shown here is derived from an EMBL/GenBank/DDBJ whole genome shotgun (WGS) entry which is preliminary data.</text>
</comment>
<keyword evidence="5" id="KW-1185">Reference proteome</keyword>
<organism evidence="4 5">
    <name type="scientific">Streptomyces thermocoprophilus</name>
    <dbReference type="NCBI Taxonomy" id="78356"/>
    <lineage>
        <taxon>Bacteria</taxon>
        <taxon>Bacillati</taxon>
        <taxon>Actinomycetota</taxon>
        <taxon>Actinomycetes</taxon>
        <taxon>Kitasatosporales</taxon>
        <taxon>Streptomycetaceae</taxon>
        <taxon>Streptomyces</taxon>
    </lineage>
</organism>
<gene>
    <name evidence="4" type="ORF">ACFFRO_30670</name>
</gene>
<dbReference type="PANTHER" id="PTHR24412">
    <property type="entry name" value="KELCH PROTEIN"/>
    <property type="match status" value="1"/>
</dbReference>
<keyword evidence="2" id="KW-0677">Repeat</keyword>
<evidence type="ECO:0000313" key="5">
    <source>
        <dbReference type="Proteomes" id="UP001589703"/>
    </source>
</evidence>
<reference evidence="4 5" key="1">
    <citation type="submission" date="2024-09" db="EMBL/GenBank/DDBJ databases">
        <authorList>
            <person name="Sun Q."/>
            <person name="Mori K."/>
        </authorList>
    </citation>
    <scope>NUCLEOTIDE SEQUENCE [LARGE SCALE GENOMIC DNA]</scope>
    <source>
        <strain evidence="4 5">JCM 10918</strain>
    </source>
</reference>
<dbReference type="PANTHER" id="PTHR24412:SF489">
    <property type="entry name" value="RING FINGER DOMAIN AND KELCH REPEAT-CONTAINING PROTEIN DDB_G0271372"/>
    <property type="match status" value="1"/>
</dbReference>
<evidence type="ECO:0000313" key="4">
    <source>
        <dbReference type="EMBL" id="MFB9739419.1"/>
    </source>
</evidence>
<evidence type="ECO:0000256" key="1">
    <source>
        <dbReference type="ARBA" id="ARBA00022441"/>
    </source>
</evidence>
<feature type="compositionally biased region" description="Polar residues" evidence="3">
    <location>
        <begin position="1"/>
        <end position="11"/>
    </location>
</feature>
<accession>A0ABV5VNK9</accession>
<keyword evidence="1" id="KW-0880">Kelch repeat</keyword>